<keyword evidence="4 8" id="KW-0812">Transmembrane</keyword>
<dbReference type="NCBIfam" id="TIGR04057">
    <property type="entry name" value="SusC_RagA_signa"/>
    <property type="match status" value="1"/>
</dbReference>
<evidence type="ECO:0000256" key="7">
    <source>
        <dbReference type="ARBA" id="ARBA00023237"/>
    </source>
</evidence>
<dbReference type="AlphaFoldDB" id="A0A2T6ACA8"/>
<dbReference type="Pfam" id="PF13715">
    <property type="entry name" value="CarbopepD_reg_2"/>
    <property type="match status" value="1"/>
</dbReference>
<comment type="subcellular location">
    <subcellularLocation>
        <location evidence="1 8">Cell outer membrane</location>
        <topology evidence="1 8">Multi-pass membrane protein</topology>
    </subcellularLocation>
</comment>
<dbReference type="InterPro" id="IPR008969">
    <property type="entry name" value="CarboxyPept-like_regulatory"/>
</dbReference>
<dbReference type="EMBL" id="QBKQ01000005">
    <property type="protein sequence ID" value="PTX41450.1"/>
    <property type="molecule type" value="Genomic_DNA"/>
</dbReference>
<dbReference type="GO" id="GO:0015344">
    <property type="term" value="F:siderophore uptake transmembrane transporter activity"/>
    <property type="evidence" value="ECO:0007669"/>
    <property type="project" value="TreeGrafter"/>
</dbReference>
<dbReference type="SUPFAM" id="SSF49464">
    <property type="entry name" value="Carboxypeptidase regulatory domain-like"/>
    <property type="match status" value="1"/>
</dbReference>
<evidence type="ECO:0000256" key="4">
    <source>
        <dbReference type="ARBA" id="ARBA00022692"/>
    </source>
</evidence>
<evidence type="ECO:0000256" key="5">
    <source>
        <dbReference type="ARBA" id="ARBA00022729"/>
    </source>
</evidence>
<keyword evidence="5 9" id="KW-0732">Signal</keyword>
<dbReference type="GO" id="GO:0044718">
    <property type="term" value="P:siderophore transmembrane transport"/>
    <property type="evidence" value="ECO:0007669"/>
    <property type="project" value="TreeGrafter"/>
</dbReference>
<dbReference type="Gene3D" id="2.40.170.20">
    <property type="entry name" value="TonB-dependent receptor, beta-barrel domain"/>
    <property type="match status" value="1"/>
</dbReference>
<feature type="signal peptide" evidence="9">
    <location>
        <begin position="1"/>
        <end position="20"/>
    </location>
</feature>
<evidence type="ECO:0000313" key="12">
    <source>
        <dbReference type="Proteomes" id="UP000244174"/>
    </source>
</evidence>
<organism evidence="11 12">
    <name type="scientific">Christiangramia gaetbulicola</name>
    <dbReference type="NCBI Taxonomy" id="703340"/>
    <lineage>
        <taxon>Bacteria</taxon>
        <taxon>Pseudomonadati</taxon>
        <taxon>Bacteroidota</taxon>
        <taxon>Flavobacteriia</taxon>
        <taxon>Flavobacteriales</taxon>
        <taxon>Flavobacteriaceae</taxon>
        <taxon>Christiangramia</taxon>
    </lineage>
</organism>
<protein>
    <submittedName>
        <fullName evidence="11">TonB-linked SusC/RagA family outer membrane protein</fullName>
    </submittedName>
</protein>
<evidence type="ECO:0000256" key="6">
    <source>
        <dbReference type="ARBA" id="ARBA00023136"/>
    </source>
</evidence>
<evidence type="ECO:0000256" key="8">
    <source>
        <dbReference type="PROSITE-ProRule" id="PRU01360"/>
    </source>
</evidence>
<gene>
    <name evidence="11" type="ORF">C8P64_3250</name>
</gene>
<accession>A0A2T6ACA8</accession>
<evidence type="ECO:0000256" key="3">
    <source>
        <dbReference type="ARBA" id="ARBA00022452"/>
    </source>
</evidence>
<keyword evidence="2 8" id="KW-0813">Transport</keyword>
<dbReference type="SUPFAM" id="SSF56935">
    <property type="entry name" value="Porins"/>
    <property type="match status" value="1"/>
</dbReference>
<dbReference type="OrthoDB" id="9768177at2"/>
<dbReference type="Gene3D" id="2.170.130.10">
    <property type="entry name" value="TonB-dependent receptor, plug domain"/>
    <property type="match status" value="1"/>
</dbReference>
<dbReference type="GO" id="GO:0009279">
    <property type="term" value="C:cell outer membrane"/>
    <property type="evidence" value="ECO:0007669"/>
    <property type="project" value="UniProtKB-SubCell"/>
</dbReference>
<keyword evidence="7 8" id="KW-0998">Cell outer membrane</keyword>
<evidence type="ECO:0000256" key="9">
    <source>
        <dbReference type="SAM" id="SignalP"/>
    </source>
</evidence>
<dbReference type="Pfam" id="PF07715">
    <property type="entry name" value="Plug"/>
    <property type="match status" value="1"/>
</dbReference>
<feature type="domain" description="TonB-dependent receptor plug" evidence="10">
    <location>
        <begin position="118"/>
        <end position="238"/>
    </location>
</feature>
<dbReference type="InterPro" id="IPR039426">
    <property type="entry name" value="TonB-dep_rcpt-like"/>
</dbReference>
<dbReference type="Proteomes" id="UP000244174">
    <property type="component" value="Unassembled WGS sequence"/>
</dbReference>
<dbReference type="PANTHER" id="PTHR30069">
    <property type="entry name" value="TONB-DEPENDENT OUTER MEMBRANE RECEPTOR"/>
    <property type="match status" value="1"/>
</dbReference>
<comment type="caution">
    <text evidence="11">The sequence shown here is derived from an EMBL/GenBank/DDBJ whole genome shotgun (WGS) entry which is preliminary data.</text>
</comment>
<reference evidence="11 12" key="1">
    <citation type="submission" date="2018-04" db="EMBL/GenBank/DDBJ databases">
        <title>Genomic Encyclopedia of Archaeal and Bacterial Type Strains, Phase II (KMG-II): from individual species to whole genera.</title>
        <authorList>
            <person name="Goeker M."/>
        </authorList>
    </citation>
    <scope>NUCLEOTIDE SEQUENCE [LARGE SCALE GENOMIC DNA]</scope>
    <source>
        <strain evidence="11 12">DSM 23082</strain>
    </source>
</reference>
<evidence type="ECO:0000256" key="1">
    <source>
        <dbReference type="ARBA" id="ARBA00004571"/>
    </source>
</evidence>
<dbReference type="InterPro" id="IPR023996">
    <property type="entry name" value="TonB-dep_OMP_SusC/RagA"/>
</dbReference>
<dbReference type="Gene3D" id="2.60.40.1120">
    <property type="entry name" value="Carboxypeptidase-like, regulatory domain"/>
    <property type="match status" value="1"/>
</dbReference>
<evidence type="ECO:0000256" key="2">
    <source>
        <dbReference type="ARBA" id="ARBA00022448"/>
    </source>
</evidence>
<dbReference type="PANTHER" id="PTHR30069:SF29">
    <property type="entry name" value="HEMOGLOBIN AND HEMOGLOBIN-HAPTOGLOBIN-BINDING PROTEIN 1-RELATED"/>
    <property type="match status" value="1"/>
</dbReference>
<keyword evidence="6 8" id="KW-0472">Membrane</keyword>
<keyword evidence="3 8" id="KW-1134">Transmembrane beta strand</keyword>
<dbReference type="InterPro" id="IPR012910">
    <property type="entry name" value="Plug_dom"/>
</dbReference>
<dbReference type="InterPro" id="IPR037066">
    <property type="entry name" value="Plug_dom_sf"/>
</dbReference>
<feature type="chain" id="PRO_5015406873" evidence="9">
    <location>
        <begin position="21"/>
        <end position="1082"/>
    </location>
</feature>
<dbReference type="RefSeq" id="WP_108173117.1">
    <property type="nucleotide sequence ID" value="NZ_QBKQ01000005.1"/>
</dbReference>
<comment type="similarity">
    <text evidence="8">Belongs to the TonB-dependent receptor family.</text>
</comment>
<sequence length="1082" mass="119284">MKYLITKTFFILLFSYSQFAISQHEVSGIVKDEYGVPLAGVTVLETDTQNGTATNFDGKFTITISNEDGSLTFRYLGFKQKLINVNGQNSIDVVLEEDVESLESVVINSLGFKEKRDELGYASSTVDGETVSESGESTLLNGLSGKSSGVRITRNSGDPGAGAYIQIRGLSSITRNSQPLIVVDGVPISNDVRGNSDDSGVSQESRLNDINPNDIESISVLKGASAAALWGTQALGGVIIITTKDGSYNQGLQINYSSTFSYDEINQKYPLQTKFGQGDDGVYDQRARDSYGDLIADRPGGTDDFDTSGEFYQDQDGRIYYPIVNKNSREIYDDSNFDQIFNNGYFWENNISLSGGNEKSSVFFSISDLDQQGIIINNSDYRRTTTRLNARHKFNEVLSLDFSSTYARTSSNRIRKGASSSGLYLGLLRNPADFDISGYRGNYYSGPDASPVSDRHRSYREPLGADGTPTYNNPLWTINEQENESKVDRFITNFELTAEPTDWLDLIARVGLDHYSEERGEFFTPGSAAGAYRSGFIDNSLATNTIFNMDYIAKTQFTVNEDFSGSFLAGFNYNSKSRSVEGSEASNFIQFVDVASGIRDIDNALPENRQVTSTEGSERTAAVYSSLSLSALDMFFFNGTIRVESASTFGNNVDNTFAFPSASLAWQFTKLLDINDDFLSFGKLRASYGEVGVQPSRYNTSNTYVSPSFGDSYGGDLDLTLYGNGAFVPSASRGNTALRPERKKEIEIGTDLRFLEDRLRLSGTYFYNKTEDVLLDFPVANSTGYSSIYANGAEIENKGIELDLGYQIFLTDNFSWSVNTNFTSIENEVTDLAGIESFNLGGLSAVSSRAVEGEPLGVLWGSRTLRNEDGSIVLDENGFPVQDQVEGVIGDPNPDWQGSVSTSIKFKNFRFSALVETFQGADIYAGTKSVLRDLGRWYDTANQVTAERNYLTSEGQVINIGETFRGNIQDFGAGPVALTESWYNGEGGFFSGGNDELYIEDGSWTRLRELSVGYLWNSQWLKNTTKLQSIELTLTGRNLFLWTEFEGNDPDTNLSGISAARGIDYFNNPSTKSYLVNLNVKF</sequence>
<dbReference type="PROSITE" id="PS52016">
    <property type="entry name" value="TONB_DEPENDENT_REC_3"/>
    <property type="match status" value="1"/>
</dbReference>
<keyword evidence="12" id="KW-1185">Reference proteome</keyword>
<evidence type="ECO:0000259" key="10">
    <source>
        <dbReference type="Pfam" id="PF07715"/>
    </source>
</evidence>
<dbReference type="NCBIfam" id="TIGR04056">
    <property type="entry name" value="OMP_RagA_SusC"/>
    <property type="match status" value="1"/>
</dbReference>
<name>A0A2T6ACA8_9FLAO</name>
<dbReference type="InterPro" id="IPR036942">
    <property type="entry name" value="Beta-barrel_TonB_sf"/>
</dbReference>
<evidence type="ECO:0000313" key="11">
    <source>
        <dbReference type="EMBL" id="PTX41450.1"/>
    </source>
</evidence>
<dbReference type="InterPro" id="IPR023997">
    <property type="entry name" value="TonB-dep_OMP_SusC/RagA_CS"/>
</dbReference>
<proteinExistence type="inferred from homology"/>